<dbReference type="AlphaFoldDB" id="A0A5C5Y1A2"/>
<sequence>MLNRRALVRSFGGGMMALPMLESAPSSAATPRSSSPHAKRLLVVGNPFGAHPEHFFPQQFGKDFQFPKTIRSLQWLKDRLSILSHTDHNMKSGHGREIAFLSGVLPETSAAYPEKNMTIDQIVARRTGTQTRFASVNACLQRGIRLSWNANGMDIEPFTDVRRMYDHLFLNLTAKQRQERRQLLQQNGSVLDAAIDQFNGLRRNSPKTDKERLDLYANSIRTLEHNLVDRQQWVDRDKPTFELDGYVSGGEITIENHYKAIFDMVSYAFQTDLTRVATIGFSPELKYTDIQGVTRGYHACTHNGKREDTVAELVAIESFQVQQLSRCLKQLDQIPEPNADGSMLDHTVVLFGSGMGYGGTHSNRDLPILVAGGGFQHCGHVDTRDSSGDNMPLCNLYLAILQRFGLEYEQFNQSSGVFDFTHGKA</sequence>
<dbReference type="RefSeq" id="WP_197203340.1">
    <property type="nucleotide sequence ID" value="NZ_SJPL01000001.1"/>
</dbReference>
<organism evidence="1 2">
    <name type="scientific">Crateriforma conspicua</name>
    <dbReference type="NCBI Taxonomy" id="2527996"/>
    <lineage>
        <taxon>Bacteria</taxon>
        <taxon>Pseudomonadati</taxon>
        <taxon>Planctomycetota</taxon>
        <taxon>Planctomycetia</taxon>
        <taxon>Planctomycetales</taxon>
        <taxon>Planctomycetaceae</taxon>
        <taxon>Crateriforma</taxon>
    </lineage>
</organism>
<evidence type="ECO:0000313" key="2">
    <source>
        <dbReference type="Proteomes" id="UP000317238"/>
    </source>
</evidence>
<evidence type="ECO:0000313" key="1">
    <source>
        <dbReference type="EMBL" id="TWT68748.1"/>
    </source>
</evidence>
<reference evidence="1 2" key="1">
    <citation type="submission" date="2019-02" db="EMBL/GenBank/DDBJ databases">
        <title>Deep-cultivation of Planctomycetes and their phenomic and genomic characterization uncovers novel biology.</title>
        <authorList>
            <person name="Wiegand S."/>
            <person name="Jogler M."/>
            <person name="Boedeker C."/>
            <person name="Pinto D."/>
            <person name="Vollmers J."/>
            <person name="Rivas-Marin E."/>
            <person name="Kohn T."/>
            <person name="Peeters S.H."/>
            <person name="Heuer A."/>
            <person name="Rast P."/>
            <person name="Oberbeckmann S."/>
            <person name="Bunk B."/>
            <person name="Jeske O."/>
            <person name="Meyerdierks A."/>
            <person name="Storesund J.E."/>
            <person name="Kallscheuer N."/>
            <person name="Luecker S."/>
            <person name="Lage O.M."/>
            <person name="Pohl T."/>
            <person name="Merkel B.J."/>
            <person name="Hornburger P."/>
            <person name="Mueller R.-W."/>
            <person name="Bruemmer F."/>
            <person name="Labrenz M."/>
            <person name="Spormann A.M."/>
            <person name="Op Den Camp H."/>
            <person name="Overmann J."/>
            <person name="Amann R."/>
            <person name="Jetten M.S.M."/>
            <person name="Mascher T."/>
            <person name="Medema M.H."/>
            <person name="Devos D.P."/>
            <person name="Kaster A.-K."/>
            <person name="Ovreas L."/>
            <person name="Rohde M."/>
            <person name="Galperin M.Y."/>
            <person name="Jogler C."/>
        </authorList>
    </citation>
    <scope>NUCLEOTIDE SEQUENCE [LARGE SCALE GENOMIC DNA]</scope>
    <source>
        <strain evidence="1 2">Pan14r</strain>
    </source>
</reference>
<comment type="caution">
    <text evidence="1">The sequence shown here is derived from an EMBL/GenBank/DDBJ whole genome shotgun (WGS) entry which is preliminary data.</text>
</comment>
<keyword evidence="2" id="KW-1185">Reference proteome</keyword>
<name>A0A5C5Y1A2_9PLAN</name>
<accession>A0A5C5Y1A2</accession>
<dbReference type="Pfam" id="PF07586">
    <property type="entry name" value="HXXSHH"/>
    <property type="match status" value="1"/>
</dbReference>
<gene>
    <name evidence="1" type="ORF">Pan14r_09950</name>
</gene>
<dbReference type="Proteomes" id="UP000317238">
    <property type="component" value="Unassembled WGS sequence"/>
</dbReference>
<proteinExistence type="predicted"/>
<dbReference type="InterPro" id="IPR011447">
    <property type="entry name" value="DUF1552"/>
</dbReference>
<evidence type="ECO:0008006" key="3">
    <source>
        <dbReference type="Google" id="ProtNLM"/>
    </source>
</evidence>
<dbReference type="EMBL" id="SJPL01000001">
    <property type="protein sequence ID" value="TWT68748.1"/>
    <property type="molecule type" value="Genomic_DNA"/>
</dbReference>
<protein>
    <recommendedName>
        <fullName evidence="3">Secreted protein containing DUF1552</fullName>
    </recommendedName>
</protein>